<protein>
    <recommendedName>
        <fullName evidence="3">Endonuclease/exonuclease/phosphatase domain-containing protein</fullName>
    </recommendedName>
</protein>
<reference evidence="2" key="1">
    <citation type="submission" date="2013-02" db="EMBL/GenBank/DDBJ databases">
        <authorList>
            <person name="Hughes D."/>
        </authorList>
    </citation>
    <scope>NUCLEOTIDE SEQUENCE</scope>
    <source>
        <strain>Durham</strain>
        <strain evidence="2">NC isolate 2 -- Noor lab</strain>
    </source>
</reference>
<evidence type="ECO:0000313" key="1">
    <source>
        <dbReference type="EnsemblMetazoa" id="MESCA011495-PA"/>
    </source>
</evidence>
<evidence type="ECO:0000313" key="2">
    <source>
        <dbReference type="Proteomes" id="UP000015102"/>
    </source>
</evidence>
<accession>T1H5B8</accession>
<reference evidence="1" key="2">
    <citation type="submission" date="2015-06" db="UniProtKB">
        <authorList>
            <consortium name="EnsemblMetazoa"/>
        </authorList>
    </citation>
    <scope>IDENTIFICATION</scope>
</reference>
<dbReference type="EnsemblMetazoa" id="MESCA011495-RA">
    <property type="protein sequence ID" value="MESCA011495-PA"/>
    <property type="gene ID" value="MESCA011495"/>
</dbReference>
<proteinExistence type="predicted"/>
<sequence length="104" mass="12116">MDTDMRICTWNIQSIYTRGAVQDLRRDLSEYKADISVLREIRWTGKGKLEDKSKFQCDIYFSCYLSKHELGVGQYSLHDDPNDNGMILNTTTVARDMVIIHKHT</sequence>
<dbReference type="EMBL" id="CAQQ02373967">
    <property type="status" value="NOT_ANNOTATED_CDS"/>
    <property type="molecule type" value="Genomic_DNA"/>
</dbReference>
<dbReference type="SUPFAM" id="SSF56219">
    <property type="entry name" value="DNase I-like"/>
    <property type="match status" value="1"/>
</dbReference>
<dbReference type="Gene3D" id="3.60.10.10">
    <property type="entry name" value="Endonuclease/exonuclease/phosphatase"/>
    <property type="match status" value="1"/>
</dbReference>
<evidence type="ECO:0008006" key="3">
    <source>
        <dbReference type="Google" id="ProtNLM"/>
    </source>
</evidence>
<organism evidence="1 2">
    <name type="scientific">Megaselia scalaris</name>
    <name type="common">Humpbacked fly</name>
    <name type="synonym">Phora scalaris</name>
    <dbReference type="NCBI Taxonomy" id="36166"/>
    <lineage>
        <taxon>Eukaryota</taxon>
        <taxon>Metazoa</taxon>
        <taxon>Ecdysozoa</taxon>
        <taxon>Arthropoda</taxon>
        <taxon>Hexapoda</taxon>
        <taxon>Insecta</taxon>
        <taxon>Pterygota</taxon>
        <taxon>Neoptera</taxon>
        <taxon>Endopterygota</taxon>
        <taxon>Diptera</taxon>
        <taxon>Brachycera</taxon>
        <taxon>Muscomorpha</taxon>
        <taxon>Platypezoidea</taxon>
        <taxon>Phoridae</taxon>
        <taxon>Megaseliini</taxon>
        <taxon>Megaselia</taxon>
    </lineage>
</organism>
<dbReference type="Proteomes" id="UP000015102">
    <property type="component" value="Unassembled WGS sequence"/>
</dbReference>
<dbReference type="AlphaFoldDB" id="T1H5B8"/>
<name>T1H5B8_MEGSC</name>
<dbReference type="InterPro" id="IPR036691">
    <property type="entry name" value="Endo/exonu/phosph_ase_sf"/>
</dbReference>
<dbReference type="HOGENOM" id="CLU_2253083_0_0_1"/>
<keyword evidence="2" id="KW-1185">Reference proteome</keyword>